<evidence type="ECO:0000313" key="1">
    <source>
        <dbReference type="EMBL" id="KAB3569220.1"/>
    </source>
</evidence>
<proteinExistence type="predicted"/>
<evidence type="ECO:0000313" key="4">
    <source>
        <dbReference type="Proteomes" id="UP000441522"/>
    </source>
</evidence>
<evidence type="ECO:0000313" key="3">
    <source>
        <dbReference type="Proteomes" id="UP000433382"/>
    </source>
</evidence>
<gene>
    <name evidence="2" type="ORF">GAS29_20400</name>
    <name evidence="1" type="ORF">GAY01_12515</name>
</gene>
<dbReference type="EMBL" id="WCZM01000018">
    <property type="protein sequence ID" value="KAB3569220.1"/>
    <property type="molecule type" value="Genomic_DNA"/>
</dbReference>
<organism evidence="1 3">
    <name type="scientific">Phocaeicola vulgatus</name>
    <name type="common">Bacteroides vulgatus</name>
    <dbReference type="NCBI Taxonomy" id="821"/>
    <lineage>
        <taxon>Bacteria</taxon>
        <taxon>Pseudomonadati</taxon>
        <taxon>Bacteroidota</taxon>
        <taxon>Bacteroidia</taxon>
        <taxon>Bacteroidales</taxon>
        <taxon>Bacteroidaceae</taxon>
        <taxon>Phocaeicola</taxon>
    </lineage>
</organism>
<dbReference type="AlphaFoldDB" id="A0A396F5F8"/>
<reference evidence="3 4" key="1">
    <citation type="journal article" date="2019" name="Nat. Med.">
        <title>A library of human gut bacterial isolates paired with longitudinal multiomics data enables mechanistic microbiome research.</title>
        <authorList>
            <person name="Poyet M."/>
            <person name="Groussin M."/>
            <person name="Gibbons S.M."/>
            <person name="Avila-Pacheco J."/>
            <person name="Jiang X."/>
            <person name="Kearney S.M."/>
            <person name="Perrotta A.R."/>
            <person name="Berdy B."/>
            <person name="Zhao S."/>
            <person name="Lieberman T.D."/>
            <person name="Swanson P.K."/>
            <person name="Smith M."/>
            <person name="Roesemann S."/>
            <person name="Alexander J.E."/>
            <person name="Rich S.A."/>
            <person name="Livny J."/>
            <person name="Vlamakis H."/>
            <person name="Clish C."/>
            <person name="Bullock K."/>
            <person name="Deik A."/>
            <person name="Scott J."/>
            <person name="Pierce K.A."/>
            <person name="Xavier R.J."/>
            <person name="Alm E.J."/>
        </authorList>
    </citation>
    <scope>NUCLEOTIDE SEQUENCE [LARGE SCALE GENOMIC DNA]</scope>
    <source>
        <strain evidence="2 4">BIOML-A5</strain>
        <strain evidence="1 3">BIOML-A73</strain>
    </source>
</reference>
<dbReference type="Proteomes" id="UP000441522">
    <property type="component" value="Unassembled WGS sequence"/>
</dbReference>
<sequence>MCLFFLVSRYSFIVYRYANVYLILILQKKNEKKLSKNDKNISFFVLYRMEVYEETDFMQEVTGIGELILPIAFAFTGRGDFVCPNYIE</sequence>
<accession>A0A396F5F8</accession>
<dbReference type="EMBL" id="WCWW01000070">
    <property type="protein sequence ID" value="KAB3852062.1"/>
    <property type="molecule type" value="Genomic_DNA"/>
</dbReference>
<dbReference type="Proteomes" id="UP000433382">
    <property type="component" value="Unassembled WGS sequence"/>
</dbReference>
<comment type="caution">
    <text evidence="1">The sequence shown here is derived from an EMBL/GenBank/DDBJ whole genome shotgun (WGS) entry which is preliminary data.</text>
</comment>
<protein>
    <submittedName>
        <fullName evidence="1">Uncharacterized protein</fullName>
    </submittedName>
</protein>
<evidence type="ECO:0000313" key="2">
    <source>
        <dbReference type="EMBL" id="KAB3852062.1"/>
    </source>
</evidence>
<name>A0A396F5F8_PHOVU</name>